<protein>
    <submittedName>
        <fullName evidence="2">Helix-turn-helix domain-containing protein</fullName>
    </submittedName>
</protein>
<organism evidence="2 3">
    <name type="scientific">Streptococcus caprae</name>
    <dbReference type="NCBI Taxonomy" id="1640501"/>
    <lineage>
        <taxon>Bacteria</taxon>
        <taxon>Bacillati</taxon>
        <taxon>Bacillota</taxon>
        <taxon>Bacilli</taxon>
        <taxon>Lactobacillales</taxon>
        <taxon>Streptococcaceae</taxon>
        <taxon>Streptococcus</taxon>
    </lineage>
</organism>
<keyword evidence="3" id="KW-1185">Reference proteome</keyword>
<dbReference type="InterPro" id="IPR001387">
    <property type="entry name" value="Cro/C1-type_HTH"/>
</dbReference>
<dbReference type="InterPro" id="IPR053163">
    <property type="entry name" value="HTH-type_regulator_Rgg"/>
</dbReference>
<evidence type="ECO:0000259" key="1">
    <source>
        <dbReference type="PROSITE" id="PS50943"/>
    </source>
</evidence>
<accession>A0ABV8CY35</accession>
<reference evidence="3" key="1">
    <citation type="journal article" date="2019" name="Int. J. Syst. Evol. Microbiol.">
        <title>The Global Catalogue of Microorganisms (GCM) 10K type strain sequencing project: providing services to taxonomists for standard genome sequencing and annotation.</title>
        <authorList>
            <consortium name="The Broad Institute Genomics Platform"/>
            <consortium name="The Broad Institute Genome Sequencing Center for Infectious Disease"/>
            <person name="Wu L."/>
            <person name="Ma J."/>
        </authorList>
    </citation>
    <scope>NUCLEOTIDE SEQUENCE [LARGE SCALE GENOMIC DNA]</scope>
    <source>
        <strain evidence="3">CCUG 67170</strain>
    </source>
</reference>
<evidence type="ECO:0000313" key="3">
    <source>
        <dbReference type="Proteomes" id="UP001595807"/>
    </source>
</evidence>
<dbReference type="SMART" id="SM00530">
    <property type="entry name" value="HTH_XRE"/>
    <property type="match status" value="1"/>
</dbReference>
<name>A0ABV8CY35_9STRE</name>
<gene>
    <name evidence="2" type="ORF">ACFORF_09920</name>
</gene>
<dbReference type="EMBL" id="JBHRZV010000052">
    <property type="protein sequence ID" value="MFC3928869.1"/>
    <property type="molecule type" value="Genomic_DNA"/>
</dbReference>
<evidence type="ECO:0000313" key="2">
    <source>
        <dbReference type="EMBL" id="MFC3928869.1"/>
    </source>
</evidence>
<dbReference type="CDD" id="cd00093">
    <property type="entry name" value="HTH_XRE"/>
    <property type="match status" value="1"/>
</dbReference>
<dbReference type="Proteomes" id="UP001595807">
    <property type="component" value="Unassembled WGS sequence"/>
</dbReference>
<dbReference type="SUPFAM" id="SSF47413">
    <property type="entry name" value="lambda repressor-like DNA-binding domains"/>
    <property type="match status" value="1"/>
</dbReference>
<dbReference type="PROSITE" id="PS50943">
    <property type="entry name" value="HTH_CROC1"/>
    <property type="match status" value="1"/>
</dbReference>
<proteinExistence type="predicted"/>
<comment type="caution">
    <text evidence="2">The sequence shown here is derived from an EMBL/GenBank/DDBJ whole genome shotgun (WGS) entry which is preliminary data.</text>
</comment>
<dbReference type="Pfam" id="PF01381">
    <property type="entry name" value="HTH_3"/>
    <property type="match status" value="1"/>
</dbReference>
<dbReference type="InterPro" id="IPR010982">
    <property type="entry name" value="Lambda_DNA-bd_dom_sf"/>
</dbReference>
<sequence length="294" mass="34632">MNSLLATRMRERRLELNLSQTELAQGLCEQAKISRIEQGKYVPNSDLLHSLSQRLDVKLDYFYDKTTTAEISQITQLKVILEKYIALQDFASVKYILDLELSTQKSIKYSIADKIYLTWIESLVLFYHDNKQKEGLKKLRKIISQIGSQIDSHLYLKNTLLNFLLEEKGSNFIELEQVFLEIVAELRRSDLSKIENLKNLIKIRYNYCRQLWLLGNRTEQAIIETLETIEVCNDYQSRFLLAELYCLLGNISEGFHEKEQVKAYYQRSQFLFQLANNEKMSLELSRYLYENFSA</sequence>
<dbReference type="PANTHER" id="PTHR37038">
    <property type="entry name" value="TRANSCRIPTIONAL REGULATOR-RELATED"/>
    <property type="match status" value="1"/>
</dbReference>
<dbReference type="InterPro" id="IPR011990">
    <property type="entry name" value="TPR-like_helical_dom_sf"/>
</dbReference>
<dbReference type="RefSeq" id="WP_380427794.1">
    <property type="nucleotide sequence ID" value="NZ_JBHRZV010000052.1"/>
</dbReference>
<feature type="domain" description="HTH cro/C1-type" evidence="1">
    <location>
        <begin position="9"/>
        <end position="62"/>
    </location>
</feature>
<dbReference type="Gene3D" id="1.25.40.10">
    <property type="entry name" value="Tetratricopeptide repeat domain"/>
    <property type="match status" value="1"/>
</dbReference>
<dbReference type="PANTHER" id="PTHR37038:SF14">
    <property type="entry name" value="TRANSCRIPTIONAL ACTIVATOR"/>
    <property type="match status" value="1"/>
</dbReference>